<reference evidence="3" key="1">
    <citation type="journal article" date="2019" name="Int. J. Syst. Evol. Microbiol.">
        <title>The Global Catalogue of Microorganisms (GCM) 10K type strain sequencing project: providing services to taxonomists for standard genome sequencing and annotation.</title>
        <authorList>
            <consortium name="The Broad Institute Genomics Platform"/>
            <consortium name="The Broad Institute Genome Sequencing Center for Infectious Disease"/>
            <person name="Wu L."/>
            <person name="Ma J."/>
        </authorList>
    </citation>
    <scope>NUCLEOTIDE SEQUENCE [LARGE SCALE GENOMIC DNA]</scope>
    <source>
        <strain evidence="3">CGMCC 1.11013</strain>
    </source>
</reference>
<name>A0ABQ1RMS0_9BURK</name>
<dbReference type="RefSeq" id="WP_229753952.1">
    <property type="nucleotide sequence ID" value="NZ_BMEG01000005.1"/>
</dbReference>
<dbReference type="Proteomes" id="UP000597138">
    <property type="component" value="Unassembled WGS sequence"/>
</dbReference>
<accession>A0ABQ1RMS0</accession>
<feature type="region of interest" description="Disordered" evidence="1">
    <location>
        <begin position="35"/>
        <end position="64"/>
    </location>
</feature>
<comment type="caution">
    <text evidence="2">The sequence shown here is derived from an EMBL/GenBank/DDBJ whole genome shotgun (WGS) entry which is preliminary data.</text>
</comment>
<feature type="compositionally biased region" description="Polar residues" evidence="1">
    <location>
        <begin position="53"/>
        <end position="64"/>
    </location>
</feature>
<gene>
    <name evidence="2" type="ORF">GCM10010985_32750</name>
</gene>
<evidence type="ECO:0000313" key="2">
    <source>
        <dbReference type="EMBL" id="GGD75677.1"/>
    </source>
</evidence>
<protein>
    <submittedName>
        <fullName evidence="2">Uncharacterized protein</fullName>
    </submittedName>
</protein>
<evidence type="ECO:0000256" key="1">
    <source>
        <dbReference type="SAM" id="MobiDB-lite"/>
    </source>
</evidence>
<sequence>MSLAGTGVVAIWHDLLPEAKNEFYEWHNREHMPERAESLGSGAGGVTLRWTRAPSTSISMKPTP</sequence>
<keyword evidence="3" id="KW-1185">Reference proteome</keyword>
<proteinExistence type="predicted"/>
<evidence type="ECO:0000313" key="3">
    <source>
        <dbReference type="Proteomes" id="UP000597138"/>
    </source>
</evidence>
<dbReference type="EMBL" id="BMEG01000005">
    <property type="protein sequence ID" value="GGD75677.1"/>
    <property type="molecule type" value="Genomic_DNA"/>
</dbReference>
<organism evidence="2 3">
    <name type="scientific">Caballeronia grimmiae</name>
    <dbReference type="NCBI Taxonomy" id="1071679"/>
    <lineage>
        <taxon>Bacteria</taxon>
        <taxon>Pseudomonadati</taxon>
        <taxon>Pseudomonadota</taxon>
        <taxon>Betaproteobacteria</taxon>
        <taxon>Burkholderiales</taxon>
        <taxon>Burkholderiaceae</taxon>
        <taxon>Caballeronia</taxon>
    </lineage>
</organism>